<comment type="caution">
    <text evidence="2">The sequence shown here is derived from an EMBL/GenBank/DDBJ whole genome shotgun (WGS) entry which is preliminary data.</text>
</comment>
<evidence type="ECO:0000256" key="1">
    <source>
        <dbReference type="SAM" id="MobiDB-lite"/>
    </source>
</evidence>
<feature type="region of interest" description="Disordered" evidence="1">
    <location>
        <begin position="1"/>
        <end position="21"/>
    </location>
</feature>
<dbReference type="Gene3D" id="3.80.10.10">
    <property type="entry name" value="Ribonuclease Inhibitor"/>
    <property type="match status" value="1"/>
</dbReference>
<protein>
    <submittedName>
        <fullName evidence="2">Uncharacterized protein</fullName>
    </submittedName>
</protein>
<gene>
    <name evidence="2" type="ORF">JYZ213_LOCUS4029</name>
</gene>
<dbReference type="SUPFAM" id="SSF52047">
    <property type="entry name" value="RNI-like"/>
    <property type="match status" value="1"/>
</dbReference>
<name>A0A813RAZ2_9BILA</name>
<dbReference type="EMBL" id="CAJNOG010000022">
    <property type="protein sequence ID" value="CAF0778416.1"/>
    <property type="molecule type" value="Genomic_DNA"/>
</dbReference>
<dbReference type="AlphaFoldDB" id="A0A813RAZ2"/>
<sequence>MTSSSMSCYANSSAASTSSRTNDSDTILIANTLSNVRLGGREERQKALDRLEILKTISELKLEHENVEKIEDEMRHSMDDMVGLREMNLTDADTDFIIRTMQSRETDVLYFALADNKLTYVGVKKLVEAIKKGKQGVRGLNLNGNPVGDAGVQYILKLFDNNIFEYLSIEDIGLTDNGVKELVDGILQSKLSSPVKILFIGNNKRITDHSVKQLLRLVGLNQLVKIDIVGCSLSDEAKKQLEQESPIFFV</sequence>
<dbReference type="Pfam" id="PF13516">
    <property type="entry name" value="LRR_6"/>
    <property type="match status" value="1"/>
</dbReference>
<organism evidence="2 3">
    <name type="scientific">Adineta steineri</name>
    <dbReference type="NCBI Taxonomy" id="433720"/>
    <lineage>
        <taxon>Eukaryota</taxon>
        <taxon>Metazoa</taxon>
        <taxon>Spiralia</taxon>
        <taxon>Gnathifera</taxon>
        <taxon>Rotifera</taxon>
        <taxon>Eurotatoria</taxon>
        <taxon>Bdelloidea</taxon>
        <taxon>Adinetida</taxon>
        <taxon>Adinetidae</taxon>
        <taxon>Adineta</taxon>
    </lineage>
</organism>
<dbReference type="InterPro" id="IPR032675">
    <property type="entry name" value="LRR_dom_sf"/>
</dbReference>
<reference evidence="2" key="1">
    <citation type="submission" date="2021-02" db="EMBL/GenBank/DDBJ databases">
        <authorList>
            <person name="Nowell W R."/>
        </authorList>
    </citation>
    <scope>NUCLEOTIDE SEQUENCE</scope>
</reference>
<evidence type="ECO:0000313" key="3">
    <source>
        <dbReference type="Proteomes" id="UP000663845"/>
    </source>
</evidence>
<dbReference type="InterPro" id="IPR001611">
    <property type="entry name" value="Leu-rich_rpt"/>
</dbReference>
<proteinExistence type="predicted"/>
<accession>A0A813RAZ2</accession>
<dbReference type="Proteomes" id="UP000663845">
    <property type="component" value="Unassembled WGS sequence"/>
</dbReference>
<evidence type="ECO:0000313" key="2">
    <source>
        <dbReference type="EMBL" id="CAF0778416.1"/>
    </source>
</evidence>